<organism evidence="1 2">
    <name type="scientific">Chitinasiproducens palmae</name>
    <dbReference type="NCBI Taxonomy" id="1770053"/>
    <lineage>
        <taxon>Bacteria</taxon>
        <taxon>Pseudomonadati</taxon>
        <taxon>Pseudomonadota</taxon>
        <taxon>Betaproteobacteria</taxon>
        <taxon>Burkholderiales</taxon>
        <taxon>Burkholderiaceae</taxon>
        <taxon>Chitinasiproducens</taxon>
    </lineage>
</organism>
<dbReference type="InterPro" id="IPR021853">
    <property type="entry name" value="DUF3460"/>
</dbReference>
<dbReference type="AlphaFoldDB" id="A0A1H2PMV2"/>
<evidence type="ECO:0000313" key="2">
    <source>
        <dbReference type="Proteomes" id="UP000243719"/>
    </source>
</evidence>
<sequence length="61" mass="7094">MYQSEATQFLNSLKEQNPQIEAGQQAGRALLWDKRPVNLAESSDQQKARVKQTPYVYYQTF</sequence>
<evidence type="ECO:0000313" key="1">
    <source>
        <dbReference type="EMBL" id="SDV47998.1"/>
    </source>
</evidence>
<dbReference type="OrthoDB" id="5296692at2"/>
<dbReference type="RefSeq" id="WP_091907359.1">
    <property type="nucleotide sequence ID" value="NZ_FNLO01000004.1"/>
</dbReference>
<name>A0A1H2PMV2_9BURK</name>
<dbReference type="Pfam" id="PF11943">
    <property type="entry name" value="DUF3460"/>
    <property type="match status" value="1"/>
</dbReference>
<proteinExistence type="predicted"/>
<gene>
    <name evidence="1" type="ORF">SAMN05216551_10465</name>
</gene>
<dbReference type="STRING" id="1770053.SAMN05216551_10465"/>
<dbReference type="EMBL" id="FNLO01000004">
    <property type="protein sequence ID" value="SDV47998.1"/>
    <property type="molecule type" value="Genomic_DNA"/>
</dbReference>
<accession>A0A1H2PMV2</accession>
<keyword evidence="2" id="KW-1185">Reference proteome</keyword>
<dbReference type="Proteomes" id="UP000243719">
    <property type="component" value="Unassembled WGS sequence"/>
</dbReference>
<reference evidence="2" key="1">
    <citation type="submission" date="2016-09" db="EMBL/GenBank/DDBJ databases">
        <authorList>
            <person name="Varghese N."/>
            <person name="Submissions S."/>
        </authorList>
    </citation>
    <scope>NUCLEOTIDE SEQUENCE [LARGE SCALE GENOMIC DNA]</scope>
    <source>
        <strain evidence="2">JS23</strain>
    </source>
</reference>
<protein>
    <recommendedName>
        <fullName evidence="3">DUF3460 family protein</fullName>
    </recommendedName>
</protein>
<evidence type="ECO:0008006" key="3">
    <source>
        <dbReference type="Google" id="ProtNLM"/>
    </source>
</evidence>